<evidence type="ECO:0000313" key="2">
    <source>
        <dbReference type="Proteomes" id="UP000824881"/>
    </source>
</evidence>
<accession>A0ACB7IR16</accession>
<comment type="caution">
    <text evidence="1">The sequence shown here is derived from an EMBL/GenBank/DDBJ whole genome shotgun (WGS) entry which is preliminary data.</text>
</comment>
<proteinExistence type="predicted"/>
<dbReference type="EMBL" id="WQMT02000007">
    <property type="protein sequence ID" value="KAG9220707.1"/>
    <property type="molecule type" value="Genomic_DNA"/>
</dbReference>
<name>A0ACB7IR16_PLECO</name>
<dbReference type="Proteomes" id="UP000824881">
    <property type="component" value="Unassembled WGS sequence"/>
</dbReference>
<sequence>MQQDCFVAVHGGAGILSRDSEGLVKQALAKACKTALATLQIRNDVNAALAATEEAIVVLEDDPCLNAGYGSNLTFAGTVECDAAIMTSEPGDYGSIGAVSGIANPIRLARAVLDHARIPDPLGRVPPMMLVSEGATSFASSVPQPPIAIVPVDSLITLRARQQWAKWKARLDQAEAGPVDSTCPTTAEDQMQDTVGAVTCDRAGRMAAGVSSGGLLLKHPGRIGEAAMYGAGCWASQTNRQPHTEASGDSSNNFTISGRSTGEDIVRAMLARSIARALAYDQAETFPGEVDVHEALSEVFVDLFLKPCMARGELNPSAGIILLDRGDAESSHSVRLWCAFTTPSMSIAYASSRHPSPKVLALHTVTKLHDVDRMLGEDSEKTDEDQYGVSGLYNCHHPIVGQLFPEVHTTCVRQRRDEPIGRYITSLDRHLSIPGEMPIGRHP</sequence>
<gene>
    <name evidence="1" type="ORF">CCMSSC00406_0003806</name>
</gene>
<organism evidence="1 2">
    <name type="scientific">Pleurotus cornucopiae</name>
    <name type="common">Cornucopia mushroom</name>
    <dbReference type="NCBI Taxonomy" id="5321"/>
    <lineage>
        <taxon>Eukaryota</taxon>
        <taxon>Fungi</taxon>
        <taxon>Dikarya</taxon>
        <taxon>Basidiomycota</taxon>
        <taxon>Agaricomycotina</taxon>
        <taxon>Agaricomycetes</taxon>
        <taxon>Agaricomycetidae</taxon>
        <taxon>Agaricales</taxon>
        <taxon>Pleurotineae</taxon>
        <taxon>Pleurotaceae</taxon>
        <taxon>Pleurotus</taxon>
    </lineage>
</organism>
<keyword evidence="2" id="KW-1185">Reference proteome</keyword>
<evidence type="ECO:0000313" key="1">
    <source>
        <dbReference type="EMBL" id="KAG9220707.1"/>
    </source>
</evidence>
<protein>
    <submittedName>
        <fullName evidence="1">Uncharacterized protein</fullName>
    </submittedName>
</protein>
<reference evidence="1 2" key="1">
    <citation type="journal article" date="2021" name="Appl. Environ. Microbiol.">
        <title>Genetic linkage and physical mapping for an oyster mushroom Pleurotus cornucopiae and QTL analysis for the trait cap color.</title>
        <authorList>
            <person name="Zhang Y."/>
            <person name="Gao W."/>
            <person name="Sonnenberg A."/>
            <person name="Chen Q."/>
            <person name="Zhang J."/>
            <person name="Huang C."/>
        </authorList>
    </citation>
    <scope>NUCLEOTIDE SEQUENCE [LARGE SCALE GENOMIC DNA]</scope>
    <source>
        <strain evidence="1">CCMSSC00406</strain>
    </source>
</reference>